<name>A6I4I2_RAT</name>
<proteinExistence type="predicted"/>
<reference evidence="2" key="1">
    <citation type="submission" date="2005-09" db="EMBL/GenBank/DDBJ databases">
        <authorList>
            <person name="Mural R.J."/>
            <person name="Li P.W."/>
            <person name="Adams M.D."/>
            <person name="Amanatides P.G."/>
            <person name="Baden-Tillson H."/>
            <person name="Barnstead M."/>
            <person name="Chin S.H."/>
            <person name="Dew I."/>
            <person name="Evans C.A."/>
            <person name="Ferriera S."/>
            <person name="Flanigan M."/>
            <person name="Fosler C."/>
            <person name="Glodek A."/>
            <person name="Gu Z."/>
            <person name="Holt R.A."/>
            <person name="Jennings D."/>
            <person name="Kraft C.L."/>
            <person name="Lu F."/>
            <person name="Nguyen T."/>
            <person name="Nusskern D.R."/>
            <person name="Pfannkoch C.M."/>
            <person name="Sitter C."/>
            <person name="Sutton G.G."/>
            <person name="Venter J.C."/>
            <person name="Wang Z."/>
            <person name="Woodage T."/>
            <person name="Zheng X.H."/>
            <person name="Zhong F."/>
        </authorList>
    </citation>
    <scope>NUCLEOTIDE SEQUENCE [LARGE SCALE GENOMIC DNA]</scope>
    <source>
        <strain>BN</strain>
        <strain evidence="2">Sprague-Dawley</strain>
    </source>
</reference>
<dbReference type="AlphaFoldDB" id="A6I4I2"/>
<accession>A6I4I2</accession>
<sequence length="76" mass="8672">MSGPGALSVKEPIAKRELHQMMTMVITESLVPNQDIPRSLLGFSTADQTRVYCWHSQQWRRAFFSLLGNFIDSEES</sequence>
<evidence type="ECO:0000313" key="1">
    <source>
        <dbReference type="EMBL" id="EDM09940.1"/>
    </source>
</evidence>
<organism evidence="1 2">
    <name type="scientific">Rattus norvegicus</name>
    <name type="common">Rat</name>
    <dbReference type="NCBI Taxonomy" id="10116"/>
    <lineage>
        <taxon>Eukaryota</taxon>
        <taxon>Metazoa</taxon>
        <taxon>Chordata</taxon>
        <taxon>Craniata</taxon>
        <taxon>Vertebrata</taxon>
        <taxon>Euteleostomi</taxon>
        <taxon>Mammalia</taxon>
        <taxon>Eutheria</taxon>
        <taxon>Euarchontoglires</taxon>
        <taxon>Glires</taxon>
        <taxon>Rodentia</taxon>
        <taxon>Myomorpha</taxon>
        <taxon>Muroidea</taxon>
        <taxon>Muridae</taxon>
        <taxon>Murinae</taxon>
        <taxon>Rattus</taxon>
    </lineage>
</organism>
<dbReference type="EMBL" id="CH473955">
    <property type="protein sequence ID" value="EDM09940.1"/>
    <property type="molecule type" value="Genomic_DNA"/>
</dbReference>
<protein>
    <submittedName>
        <fullName evidence="1">RCG63586</fullName>
    </submittedName>
</protein>
<dbReference type="Proteomes" id="UP000234681">
    <property type="component" value="Chromosome 2"/>
</dbReference>
<evidence type="ECO:0000313" key="2">
    <source>
        <dbReference type="Proteomes" id="UP000234681"/>
    </source>
</evidence>
<gene>
    <name evidence="1" type="ORF">rCG_63586</name>
</gene>